<dbReference type="Proteomes" id="UP000000330">
    <property type="component" value="Segment"/>
</dbReference>
<evidence type="ECO:0000313" key="2">
    <source>
        <dbReference type="Proteomes" id="UP000000330"/>
    </source>
</evidence>
<keyword evidence="2" id="KW-1185">Reference proteome</keyword>
<dbReference type="PROSITE" id="PS51257">
    <property type="entry name" value="PROKAR_LIPOPROTEIN"/>
    <property type="match status" value="1"/>
</dbReference>
<name>D9I654_9CAUD</name>
<dbReference type="EMBL" id="HM114315">
    <property type="protein sequence ID" value="ADJ19435.1"/>
    <property type="molecule type" value="Genomic_DNA"/>
</dbReference>
<dbReference type="GeneID" id="10323107"/>
<accession>D9I654</accession>
<protein>
    <submittedName>
        <fullName evidence="1">Uncharacterized protein rI</fullName>
    </submittedName>
</protein>
<organism evidence="1 2">
    <name type="scientific">Acinetobacter phage 133</name>
    <dbReference type="NCBI Taxonomy" id="2919552"/>
    <lineage>
        <taxon>Viruses</taxon>
        <taxon>Duplodnaviria</taxon>
        <taxon>Heunggongvirae</taxon>
        <taxon>Uroviricota</taxon>
        <taxon>Caudoviricetes</taxon>
        <taxon>Pantevenvirales</taxon>
        <taxon>Straboviridae</taxon>
        <taxon>Tevenvirinae</taxon>
        <taxon>Centumtrigintavirus</taxon>
        <taxon>Centumtrigintavirus cv133</taxon>
        <taxon>Acinetobacter virus 133</taxon>
    </lineage>
</organism>
<dbReference type="RefSeq" id="YP_004300701.1">
    <property type="nucleotide sequence ID" value="NC_015250.1"/>
</dbReference>
<reference evidence="1 2" key="1">
    <citation type="journal article" date="2010" name="Virol. J.">
        <title>Genomes of the T4-related bacteriophages as windows on microbial genome evolution.</title>
        <authorList>
            <person name="Petrov V.M."/>
            <person name="Ratnayaka S."/>
            <person name="Nolan J.M."/>
            <person name="Miller E.S."/>
            <person name="Karam J.D."/>
        </authorList>
    </citation>
    <scope>NUCLEOTIDE SEQUENCE [LARGE SCALE GENOMIC DNA]</scope>
    <source>
        <strain evidence="1">Acj133</strain>
    </source>
</reference>
<proteinExistence type="predicted"/>
<dbReference type="InterPro" id="IPR034696">
    <property type="entry name" value="RI_T4"/>
</dbReference>
<dbReference type="KEGG" id="vg:10323107"/>
<evidence type="ECO:0000313" key="1">
    <source>
        <dbReference type="EMBL" id="ADJ19435.1"/>
    </source>
</evidence>
<gene>
    <name evidence="1" type="primary">rI</name>
    <name evidence="1" type="ORF">Acj133p120</name>
</gene>
<sequence length="91" mass="10682">MKWVIMMLTITVSLACSAKNPDKFNTYFEGAMTVYSQFENPSKDESERFYAFVKSKWTETSCKNDCTEWGQVTAKEYVKRKNIQVKEKDNK</sequence>
<dbReference type="Pfam" id="PF24205">
    <property type="entry name" value="Antiholin"/>
    <property type="match status" value="1"/>
</dbReference>